<evidence type="ECO:0000259" key="2">
    <source>
        <dbReference type="PROSITE" id="PS50940"/>
    </source>
</evidence>
<comment type="caution">
    <text evidence="3">The sequence shown here is derived from an EMBL/GenBank/DDBJ whole genome shotgun (WGS) entry which is preliminary data.</text>
</comment>
<dbReference type="OrthoDB" id="6134340at2759"/>
<name>A0A9D4J859_DREPO</name>
<dbReference type="EMBL" id="JAIWYP010000006">
    <property type="protein sequence ID" value="KAH3803391.1"/>
    <property type="molecule type" value="Genomic_DNA"/>
</dbReference>
<reference evidence="3" key="1">
    <citation type="journal article" date="2019" name="bioRxiv">
        <title>The Genome of the Zebra Mussel, Dreissena polymorpha: A Resource for Invasive Species Research.</title>
        <authorList>
            <person name="McCartney M.A."/>
            <person name="Auch B."/>
            <person name="Kono T."/>
            <person name="Mallez S."/>
            <person name="Zhang Y."/>
            <person name="Obille A."/>
            <person name="Becker A."/>
            <person name="Abrahante J.E."/>
            <person name="Garbe J."/>
            <person name="Badalamenti J.P."/>
            <person name="Herman A."/>
            <person name="Mangelson H."/>
            <person name="Liachko I."/>
            <person name="Sullivan S."/>
            <person name="Sone E.D."/>
            <person name="Koren S."/>
            <person name="Silverstein K.A.T."/>
            <person name="Beckman K.B."/>
            <person name="Gohl D.M."/>
        </authorList>
    </citation>
    <scope>NUCLEOTIDE SEQUENCE</scope>
    <source>
        <strain evidence="3">Duluth1</strain>
        <tissue evidence="3">Whole animal</tissue>
    </source>
</reference>
<keyword evidence="4" id="KW-1185">Reference proteome</keyword>
<feature type="signal peptide" evidence="1">
    <location>
        <begin position="1"/>
        <end position="22"/>
    </location>
</feature>
<dbReference type="Proteomes" id="UP000828390">
    <property type="component" value="Unassembled WGS sequence"/>
</dbReference>
<dbReference type="SMART" id="SM00494">
    <property type="entry name" value="ChtBD2"/>
    <property type="match status" value="2"/>
</dbReference>
<dbReference type="GO" id="GO:0008061">
    <property type="term" value="F:chitin binding"/>
    <property type="evidence" value="ECO:0007669"/>
    <property type="project" value="InterPro"/>
</dbReference>
<dbReference type="AlphaFoldDB" id="A0A9D4J859"/>
<dbReference type="SUPFAM" id="SSF57625">
    <property type="entry name" value="Invertebrate chitin-binding proteins"/>
    <property type="match status" value="2"/>
</dbReference>
<keyword evidence="1" id="KW-0732">Signal</keyword>
<organism evidence="3 4">
    <name type="scientific">Dreissena polymorpha</name>
    <name type="common">Zebra mussel</name>
    <name type="synonym">Mytilus polymorpha</name>
    <dbReference type="NCBI Taxonomy" id="45954"/>
    <lineage>
        <taxon>Eukaryota</taxon>
        <taxon>Metazoa</taxon>
        <taxon>Spiralia</taxon>
        <taxon>Lophotrochozoa</taxon>
        <taxon>Mollusca</taxon>
        <taxon>Bivalvia</taxon>
        <taxon>Autobranchia</taxon>
        <taxon>Heteroconchia</taxon>
        <taxon>Euheterodonta</taxon>
        <taxon>Imparidentia</taxon>
        <taxon>Neoheterodontei</taxon>
        <taxon>Myida</taxon>
        <taxon>Dreissenoidea</taxon>
        <taxon>Dreissenidae</taxon>
        <taxon>Dreissena</taxon>
    </lineage>
</organism>
<sequence>MLSFAFTLTFVLIVVHPDRGAANPTMVDICAGCSMKNGVGFMRHTDCNKFVHCYEDGDSKVIGVVQECGPTMAWDQDLLTCVASSTCAASSGICASAKDGATFPDPANCRSYWNCWNGYPTKHCCSDGQYYKENTGCTLDSYNKCDGWCSMYQLPTAKIMCNNIRPVPGSPREYEQYISGWDWVRRPCPVGLQYVQEDCGCTKFSVIELDTSCRPEVPLLFNGSYDQSVTYVRYENVDIRGGRGVFNGDNSQLIIPRFTNVETDSIIIKVKYTSNHRDLSRPHSIISNSDCGLTSSILITEDSQRINFHVGTVTRSMNFDTVVSVNQTSSNDKEIVLRFNKGVLAGRLGSDSSVKFGIPGDIRGTHCALHVGKADVVNGNWFKGAMEELSIYMCDI</sequence>
<protein>
    <recommendedName>
        <fullName evidence="2">Chitin-binding type-2 domain-containing protein</fullName>
    </recommendedName>
</protein>
<dbReference type="InterPro" id="IPR002557">
    <property type="entry name" value="Chitin-bd_dom"/>
</dbReference>
<accession>A0A9D4J859</accession>
<evidence type="ECO:0000313" key="4">
    <source>
        <dbReference type="Proteomes" id="UP000828390"/>
    </source>
</evidence>
<dbReference type="InterPro" id="IPR036508">
    <property type="entry name" value="Chitin-bd_dom_sf"/>
</dbReference>
<gene>
    <name evidence="3" type="ORF">DPMN_131650</name>
</gene>
<evidence type="ECO:0000313" key="3">
    <source>
        <dbReference type="EMBL" id="KAH3803391.1"/>
    </source>
</evidence>
<proteinExistence type="predicted"/>
<dbReference type="PROSITE" id="PS50940">
    <property type="entry name" value="CHIT_BIND_II"/>
    <property type="match status" value="1"/>
</dbReference>
<dbReference type="Gene3D" id="2.170.140.10">
    <property type="entry name" value="Chitin binding domain"/>
    <property type="match status" value="1"/>
</dbReference>
<reference evidence="3" key="2">
    <citation type="submission" date="2020-11" db="EMBL/GenBank/DDBJ databases">
        <authorList>
            <person name="McCartney M.A."/>
            <person name="Auch B."/>
            <person name="Kono T."/>
            <person name="Mallez S."/>
            <person name="Becker A."/>
            <person name="Gohl D.M."/>
            <person name="Silverstein K.A.T."/>
            <person name="Koren S."/>
            <person name="Bechman K.B."/>
            <person name="Herman A."/>
            <person name="Abrahante J.E."/>
            <person name="Garbe J."/>
        </authorList>
    </citation>
    <scope>NUCLEOTIDE SEQUENCE</scope>
    <source>
        <strain evidence="3">Duluth1</strain>
        <tissue evidence="3">Whole animal</tissue>
    </source>
</reference>
<evidence type="ECO:0000256" key="1">
    <source>
        <dbReference type="SAM" id="SignalP"/>
    </source>
</evidence>
<feature type="chain" id="PRO_5038537683" description="Chitin-binding type-2 domain-containing protein" evidence="1">
    <location>
        <begin position="23"/>
        <end position="396"/>
    </location>
</feature>
<feature type="domain" description="Chitin-binding type-2" evidence="2">
    <location>
        <begin position="91"/>
        <end position="147"/>
    </location>
</feature>
<dbReference type="Pfam" id="PF01607">
    <property type="entry name" value="CBM_14"/>
    <property type="match status" value="2"/>
</dbReference>
<dbReference type="GO" id="GO:0005576">
    <property type="term" value="C:extracellular region"/>
    <property type="evidence" value="ECO:0007669"/>
    <property type="project" value="InterPro"/>
</dbReference>